<proteinExistence type="predicted"/>
<name>A0A0A9DPH8_ARUDO</name>
<accession>A0A0A9DPH8</accession>
<sequence>MPTLMECFRNFSAQRRTSLKGYKGNISCFAKVFKGTRGSITIKLYSFCRYNATSFIHSTGQHHSYSSAI</sequence>
<protein>
    <submittedName>
        <fullName evidence="1">Uncharacterized protein</fullName>
    </submittedName>
</protein>
<reference evidence="1" key="2">
    <citation type="journal article" date="2015" name="Data Brief">
        <title>Shoot transcriptome of the giant reed, Arundo donax.</title>
        <authorList>
            <person name="Barrero R.A."/>
            <person name="Guerrero F.D."/>
            <person name="Moolhuijzen P."/>
            <person name="Goolsby J.A."/>
            <person name="Tidwell J."/>
            <person name="Bellgard S.E."/>
            <person name="Bellgard M.I."/>
        </authorList>
    </citation>
    <scope>NUCLEOTIDE SEQUENCE</scope>
    <source>
        <tissue evidence="1">Shoot tissue taken approximately 20 cm above the soil surface</tissue>
    </source>
</reference>
<organism evidence="1">
    <name type="scientific">Arundo donax</name>
    <name type="common">Giant reed</name>
    <name type="synonym">Donax arundinaceus</name>
    <dbReference type="NCBI Taxonomy" id="35708"/>
    <lineage>
        <taxon>Eukaryota</taxon>
        <taxon>Viridiplantae</taxon>
        <taxon>Streptophyta</taxon>
        <taxon>Embryophyta</taxon>
        <taxon>Tracheophyta</taxon>
        <taxon>Spermatophyta</taxon>
        <taxon>Magnoliopsida</taxon>
        <taxon>Liliopsida</taxon>
        <taxon>Poales</taxon>
        <taxon>Poaceae</taxon>
        <taxon>PACMAD clade</taxon>
        <taxon>Arundinoideae</taxon>
        <taxon>Arundineae</taxon>
        <taxon>Arundo</taxon>
    </lineage>
</organism>
<evidence type="ECO:0000313" key="1">
    <source>
        <dbReference type="EMBL" id="JAD87560.1"/>
    </source>
</evidence>
<reference evidence="1" key="1">
    <citation type="submission" date="2014-09" db="EMBL/GenBank/DDBJ databases">
        <authorList>
            <person name="Magalhaes I.L.F."/>
            <person name="Oliveira U."/>
            <person name="Santos F.R."/>
            <person name="Vidigal T.H.D.A."/>
            <person name="Brescovit A.D."/>
            <person name="Santos A.J."/>
        </authorList>
    </citation>
    <scope>NUCLEOTIDE SEQUENCE</scope>
    <source>
        <tissue evidence="1">Shoot tissue taken approximately 20 cm above the soil surface</tissue>
    </source>
</reference>
<dbReference type="AlphaFoldDB" id="A0A0A9DPH8"/>
<dbReference type="EMBL" id="GBRH01210335">
    <property type="protein sequence ID" value="JAD87560.1"/>
    <property type="molecule type" value="Transcribed_RNA"/>
</dbReference>